<evidence type="ECO:0000256" key="1">
    <source>
        <dbReference type="SAM" id="Phobius"/>
    </source>
</evidence>
<keyword evidence="1" id="KW-0472">Membrane</keyword>
<dbReference type="EMBL" id="PFWT01000007">
    <property type="protein sequence ID" value="PJA46866.1"/>
    <property type="molecule type" value="Genomic_DNA"/>
</dbReference>
<feature type="transmembrane region" description="Helical" evidence="1">
    <location>
        <begin position="12"/>
        <end position="30"/>
    </location>
</feature>
<protein>
    <submittedName>
        <fullName evidence="2">Uncharacterized protein</fullName>
    </submittedName>
</protein>
<accession>A0A2M7XGK6</accession>
<evidence type="ECO:0000313" key="2">
    <source>
        <dbReference type="EMBL" id="PJA46866.1"/>
    </source>
</evidence>
<proteinExistence type="predicted"/>
<reference evidence="3" key="1">
    <citation type="submission" date="2017-09" db="EMBL/GenBank/DDBJ databases">
        <title>Depth-based differentiation of microbial function through sediment-hosted aquifers and enrichment of novel symbionts in the deep terrestrial subsurface.</title>
        <authorList>
            <person name="Probst A.J."/>
            <person name="Ladd B."/>
            <person name="Jarett J.K."/>
            <person name="Geller-Mcgrath D.E."/>
            <person name="Sieber C.M.K."/>
            <person name="Emerson J.B."/>
            <person name="Anantharaman K."/>
            <person name="Thomas B.C."/>
            <person name="Malmstrom R."/>
            <person name="Stieglmeier M."/>
            <person name="Klingl A."/>
            <person name="Woyke T."/>
            <person name="Ryan C.M."/>
            <person name="Banfield J.F."/>
        </authorList>
    </citation>
    <scope>NUCLEOTIDE SEQUENCE [LARGE SCALE GENOMIC DNA]</scope>
</reference>
<evidence type="ECO:0000313" key="3">
    <source>
        <dbReference type="Proteomes" id="UP000231263"/>
    </source>
</evidence>
<dbReference type="Proteomes" id="UP000231263">
    <property type="component" value="Unassembled WGS sequence"/>
</dbReference>
<sequence>MQNFIERYRLPIIISLVILIFSFLLLLPFLKTNATSAIIIIRDHPSQVKTIAINRTGLKEDGNVNSITLTGGTTTTYYIIADLEDLNGVGEIGETDIVFYRSGLETGENCTSDPQNCYRLSTENNDCYFTPQSALGGTLLCKVRFEYWMDATVGSRSKYVDQNWQMKIALQNTINDQVVHGSYVNEVETLLQLALPEVIDYGELYPGESRTATEPAIIENIGNVDADLQVRFEDMVCDRGIIPVSAQRIDVTSGTYNEMEKSETSDALNIEAVKYRAVNLPQRTTKNRSFDEIYWSILVPNTGISGTCTSGGIITAI</sequence>
<name>A0A2M7XGK6_9BACT</name>
<organism evidence="2 3">
    <name type="scientific">Candidatus Uhrbacteria bacterium CG_4_9_14_3_um_filter_41_35</name>
    <dbReference type="NCBI Taxonomy" id="1975034"/>
    <lineage>
        <taxon>Bacteria</taxon>
        <taxon>Candidatus Uhriibacteriota</taxon>
    </lineage>
</organism>
<gene>
    <name evidence="2" type="ORF">CO173_01430</name>
</gene>
<keyword evidence="1" id="KW-1133">Transmembrane helix</keyword>
<comment type="caution">
    <text evidence="2">The sequence shown here is derived from an EMBL/GenBank/DDBJ whole genome shotgun (WGS) entry which is preliminary data.</text>
</comment>
<dbReference type="AlphaFoldDB" id="A0A2M7XGK6"/>
<keyword evidence="1" id="KW-0812">Transmembrane</keyword>